<feature type="region of interest" description="Disordered" evidence="1">
    <location>
        <begin position="281"/>
        <end position="301"/>
    </location>
</feature>
<dbReference type="AlphaFoldDB" id="A0A444MCN9"/>
<dbReference type="PROSITE" id="PS50234">
    <property type="entry name" value="VWFA"/>
    <property type="match status" value="1"/>
</dbReference>
<feature type="transmembrane region" description="Helical" evidence="2">
    <location>
        <begin position="70"/>
        <end position="93"/>
    </location>
</feature>
<keyword evidence="2" id="KW-1133">Transmembrane helix</keyword>
<dbReference type="SUPFAM" id="SSF53300">
    <property type="entry name" value="vWA-like"/>
    <property type="match status" value="1"/>
</dbReference>
<keyword evidence="5" id="KW-1185">Reference proteome</keyword>
<evidence type="ECO:0000313" key="4">
    <source>
        <dbReference type="EMBL" id="RWY41786.1"/>
    </source>
</evidence>
<dbReference type="InterPro" id="IPR028087">
    <property type="entry name" value="Tad_N"/>
</dbReference>
<keyword evidence="2" id="KW-0812">Transmembrane</keyword>
<name>A0A444MCN9_9RHOB</name>
<evidence type="ECO:0000256" key="1">
    <source>
        <dbReference type="SAM" id="MobiDB-lite"/>
    </source>
</evidence>
<protein>
    <submittedName>
        <fullName evidence="4">VWA domain-containing protein</fullName>
    </submittedName>
</protein>
<proteinExistence type="predicted"/>
<accession>A0A444MCN9</accession>
<dbReference type="CDD" id="cd00198">
    <property type="entry name" value="vWFA"/>
    <property type="match status" value="1"/>
</dbReference>
<dbReference type="InterPro" id="IPR036465">
    <property type="entry name" value="vWFA_dom_sf"/>
</dbReference>
<dbReference type="OrthoDB" id="7522752at2"/>
<dbReference type="Proteomes" id="UP000287168">
    <property type="component" value="Unassembled WGS sequence"/>
</dbReference>
<sequence>MPELTKKPSNLCHSLARQPPQSVPGLCGDGSCCEERRSMRGSHSPLAKRIPARLRLTRALLRFHRDESGAMIYLALVVVLIMLFIGGTAVDLMRYEAQRTRIMSAADSAALAAASMRQVATPEEVVQNWFEAKNLSHALVGVQQDIGLNYRDVQVQTRAVSRNFFMHLLGIDELRSTHAGRAEERRTNVEIVLVLDLSGSMDSNLKLTRLKAAAVEFVENMLGEDQGDKVSISVVPYNGQVYIGPTLMAQYHITDRHDRSYCVDLPPTSYSRLAFSPTTPMPQHAAADTYNSSDTGSGWSRNNMAPGTSNIWCPNIPANTVRVLSNNIVQLRQQINALQAVGATSIDAGLRWGAALLDPSTRPVVSNLIRQGQISEAFEGRPSAYNDRETLKVLVLMTDGEHWPNEHVQDGYRSGPSPIYRHSDGNYSIFHDRRGETRNYYVPHKSAWYPHRWAGETCGRTSCTATVPSGSGTPLDWQEVWQDLRVQWVANQLYRRPLGITLDAAISRLRNREGTVNSSGPHGVALMDGRLNTLCSLLKAQNVAVFGIAFEAPAGGANVIRNCVSPGRFYDVQGLDLREAFRSIRAQTQTLRLTQ</sequence>
<evidence type="ECO:0000256" key="2">
    <source>
        <dbReference type="SAM" id="Phobius"/>
    </source>
</evidence>
<dbReference type="Gene3D" id="3.40.50.410">
    <property type="entry name" value="von Willebrand factor, type A domain"/>
    <property type="match status" value="1"/>
</dbReference>
<gene>
    <name evidence="4" type="ORF">EP867_08625</name>
</gene>
<reference evidence="4 5" key="1">
    <citation type="journal article" date="2015" name="Int. J. Syst. Evol. Microbiol.">
        <title>Gemmobacter intermedius sp. nov., isolated from a white stork (Ciconia ciconia).</title>
        <authorList>
            <person name="Kampfer P."/>
            <person name="Jerzak L."/>
            <person name="Wilharm G."/>
            <person name="Golke J."/>
            <person name="Busse H.J."/>
            <person name="Glaeser S.P."/>
        </authorList>
    </citation>
    <scope>NUCLEOTIDE SEQUENCE [LARGE SCALE GENOMIC DNA]</scope>
    <source>
        <strain evidence="4 5">119/4</strain>
    </source>
</reference>
<evidence type="ECO:0000259" key="3">
    <source>
        <dbReference type="PROSITE" id="PS50234"/>
    </source>
</evidence>
<dbReference type="EMBL" id="SBLC01000009">
    <property type="protein sequence ID" value="RWY41786.1"/>
    <property type="molecule type" value="Genomic_DNA"/>
</dbReference>
<evidence type="ECO:0000313" key="5">
    <source>
        <dbReference type="Proteomes" id="UP000287168"/>
    </source>
</evidence>
<feature type="compositionally biased region" description="Polar residues" evidence="1">
    <location>
        <begin position="289"/>
        <end position="301"/>
    </location>
</feature>
<comment type="caution">
    <text evidence="4">The sequence shown here is derived from an EMBL/GenBank/DDBJ whole genome shotgun (WGS) entry which is preliminary data.</text>
</comment>
<keyword evidence="2" id="KW-0472">Membrane</keyword>
<dbReference type="Pfam" id="PF13400">
    <property type="entry name" value="Tad"/>
    <property type="match status" value="1"/>
</dbReference>
<dbReference type="InterPro" id="IPR002035">
    <property type="entry name" value="VWF_A"/>
</dbReference>
<organism evidence="4 5">
    <name type="scientific">Falsigemmobacter intermedius</name>
    <dbReference type="NCBI Taxonomy" id="1553448"/>
    <lineage>
        <taxon>Bacteria</taxon>
        <taxon>Pseudomonadati</taxon>
        <taxon>Pseudomonadota</taxon>
        <taxon>Alphaproteobacteria</taxon>
        <taxon>Rhodobacterales</taxon>
        <taxon>Paracoccaceae</taxon>
        <taxon>Falsigemmobacter</taxon>
    </lineage>
</organism>
<feature type="domain" description="VWFA" evidence="3">
    <location>
        <begin position="190"/>
        <end position="241"/>
    </location>
</feature>